<dbReference type="Pfam" id="PF01938">
    <property type="entry name" value="TRAM"/>
    <property type="match status" value="1"/>
</dbReference>
<feature type="domain" description="Radical SAM core" evidence="16">
    <location>
        <begin position="153"/>
        <end position="386"/>
    </location>
</feature>
<evidence type="ECO:0000256" key="4">
    <source>
        <dbReference type="ARBA" id="ARBA00022679"/>
    </source>
</evidence>
<dbReference type="EC" id="2.8.4.3" evidence="9 13"/>
<evidence type="ECO:0000256" key="10">
    <source>
        <dbReference type="ARBA" id="ARBA00068570"/>
    </source>
</evidence>
<comment type="cofactor">
    <cofactor evidence="13">
        <name>[4Fe-4S] cluster</name>
        <dbReference type="ChEBI" id="CHEBI:49883"/>
    </cofactor>
    <text evidence="13">Binds 2 [4Fe-4S] clusters. One cluster is coordinated with 3 cysteines and an exchangeable S-adenosyl-L-methionine.</text>
</comment>
<keyword evidence="6 13" id="KW-0479">Metal-binding</keyword>
<proteinExistence type="inferred from homology"/>
<dbReference type="SFLD" id="SFLDG01061">
    <property type="entry name" value="methylthiotransferase"/>
    <property type="match status" value="1"/>
</dbReference>
<dbReference type="NCBIfam" id="TIGR01574">
    <property type="entry name" value="miaB-methiolase"/>
    <property type="match status" value="1"/>
</dbReference>
<dbReference type="InterPro" id="IPR005839">
    <property type="entry name" value="Methylthiotransferase"/>
</dbReference>
<comment type="similarity">
    <text evidence="13">Belongs to the methylthiotransferase family. MiaB subfamily.</text>
</comment>
<comment type="function">
    <text evidence="1 13">Catalyzes the methylthiolation of N6-(dimethylallyl)adenosine (i(6)A), leading to the formation of 2-methylthio-N6-(dimethylallyl)adenosine (ms(2)i(6)A) at position 37 in tRNAs that read codons beginning with uridine.</text>
</comment>
<dbReference type="CDD" id="cd01335">
    <property type="entry name" value="Radical_SAM"/>
    <property type="match status" value="1"/>
</dbReference>
<dbReference type="SFLD" id="SFLDG01082">
    <property type="entry name" value="B12-binding_domain_containing"/>
    <property type="match status" value="1"/>
</dbReference>
<reference evidence="17 18" key="1">
    <citation type="submission" date="2017-01" db="EMBL/GenBank/DDBJ databases">
        <title>The cable genome- insights into the physiology and evolution of filamentous bacteria capable of sulfide oxidation via long distance electron transfer.</title>
        <authorList>
            <person name="Schreiber L."/>
            <person name="Bjerg J.T."/>
            <person name="Boggild A."/>
            <person name="Van De Vossenberg J."/>
            <person name="Meysman F."/>
            <person name="Nielsen L.P."/>
            <person name="Schramm A."/>
            <person name="Kjeldsen K.U."/>
        </authorList>
    </citation>
    <scope>NUCLEOTIDE SEQUENCE [LARGE SCALE GENOMIC DNA]</scope>
    <source>
        <strain evidence="17">MCF</strain>
    </source>
</reference>
<keyword evidence="7 13" id="KW-0408">Iron</keyword>
<feature type="binding site" evidence="13">
    <location>
        <position position="171"/>
    </location>
    <ligand>
        <name>[4Fe-4S] cluster</name>
        <dbReference type="ChEBI" id="CHEBI:49883"/>
        <label>2</label>
        <note>4Fe-4S-S-AdoMet</note>
    </ligand>
</feature>
<feature type="binding site" evidence="13">
    <location>
        <position position="82"/>
    </location>
    <ligand>
        <name>[4Fe-4S] cluster</name>
        <dbReference type="ChEBI" id="CHEBI:49883"/>
        <label>1</label>
    </ligand>
</feature>
<dbReference type="PANTHER" id="PTHR43020">
    <property type="entry name" value="CDK5 REGULATORY SUBUNIT-ASSOCIATED PROTEIN 1"/>
    <property type="match status" value="1"/>
</dbReference>
<keyword evidence="5 13" id="KW-0949">S-adenosyl-L-methionine</keyword>
<dbReference type="Pfam" id="PF00919">
    <property type="entry name" value="UPF0004"/>
    <property type="match status" value="1"/>
</dbReference>
<dbReference type="InterPro" id="IPR013848">
    <property type="entry name" value="Methylthiotransferase_N"/>
</dbReference>
<dbReference type="InterPro" id="IPR006463">
    <property type="entry name" value="MiaB_methiolase"/>
</dbReference>
<dbReference type="FunFam" id="3.80.30.20:FF:000001">
    <property type="entry name" value="tRNA-2-methylthio-N(6)-dimethylallyladenosine synthase 2"/>
    <property type="match status" value="1"/>
</dbReference>
<feature type="binding site" evidence="13">
    <location>
        <position position="12"/>
    </location>
    <ligand>
        <name>[4Fe-4S] cluster</name>
        <dbReference type="ChEBI" id="CHEBI:49883"/>
        <label>1</label>
    </ligand>
</feature>
<evidence type="ECO:0000256" key="5">
    <source>
        <dbReference type="ARBA" id="ARBA00022691"/>
    </source>
</evidence>
<evidence type="ECO:0000259" key="15">
    <source>
        <dbReference type="PROSITE" id="PS51449"/>
    </source>
</evidence>
<evidence type="ECO:0000313" key="18">
    <source>
        <dbReference type="Proteomes" id="UP000287853"/>
    </source>
</evidence>
<feature type="binding site" evidence="13">
    <location>
        <position position="174"/>
    </location>
    <ligand>
        <name>[4Fe-4S] cluster</name>
        <dbReference type="ChEBI" id="CHEBI:49883"/>
        <label>2</label>
        <note>4Fe-4S-S-AdoMet</note>
    </ligand>
</feature>
<accession>A0A3S3QUZ2</accession>
<evidence type="ECO:0000256" key="3">
    <source>
        <dbReference type="ARBA" id="ARBA00022490"/>
    </source>
</evidence>
<dbReference type="HAMAP" id="MF_01864">
    <property type="entry name" value="tRNA_metthiotr_MiaB"/>
    <property type="match status" value="1"/>
</dbReference>
<feature type="binding site" evidence="13">
    <location>
        <position position="167"/>
    </location>
    <ligand>
        <name>[4Fe-4S] cluster</name>
        <dbReference type="ChEBI" id="CHEBI:49883"/>
        <label>2</label>
        <note>4Fe-4S-S-AdoMet</note>
    </ligand>
</feature>
<sequence length="455" mass="51432">MSKHVYIKTFGCQMNERDSEIMVQLLSQSGYIAVGEQTDADLVILNTCSIRAKAEQKVFSMLGMLRKQKKKQPDLRIAVAGCVAQQEGEQIFHRMPHVDIVVGTQQLYQLPEMLGRLERQETTREISCDLDKEFTIPPFQRLLEEAPAPGQAQPAEFRKFVTIMQGCNNYCSYCVVPKTRGREISRPVADILEEVQLLIARGIKEITLLGQNVNSYGCTNAVVEDPTGFADLLKMVAEIPGVQRLRFTTSNPQDLSTELMQCFRELPNLCPQFHLPVQAGSNAVLKKMHRKYTREIYLEKVAELRSYCPDIAICTDVIVGFPGETEKDFAQTMDLLETVRFHGSYSFKYSDRPHTRSADFNDKVAEEVKGERLQRFQRRQDTISLERNQEFLGKTVEVMVESSSPSKARGRTRTNHIVHFTSPTDLLPGDIVLVTVTHAGEHSLQGEPVITESSL</sequence>
<dbReference type="Pfam" id="PF04055">
    <property type="entry name" value="Radical_SAM"/>
    <property type="match status" value="1"/>
</dbReference>
<evidence type="ECO:0000256" key="8">
    <source>
        <dbReference type="ARBA" id="ARBA00023014"/>
    </source>
</evidence>
<dbReference type="AlphaFoldDB" id="A0A3S3QUZ2"/>
<protein>
    <recommendedName>
        <fullName evidence="10 13">tRNA-2-methylthio-N(6)-dimethylallyladenosine synthase</fullName>
        <ecNumber evidence="9 13">2.8.4.3</ecNumber>
    </recommendedName>
    <alternativeName>
        <fullName evidence="12 13">(Dimethylallyl)adenosine tRNA methylthiotransferase MiaB</fullName>
    </alternativeName>
    <alternativeName>
        <fullName evidence="11 13">tRNA-i(6)A37 methylthiotransferase</fullName>
    </alternativeName>
</protein>
<evidence type="ECO:0000256" key="2">
    <source>
        <dbReference type="ARBA" id="ARBA00022485"/>
    </source>
</evidence>
<evidence type="ECO:0000256" key="9">
    <source>
        <dbReference type="ARBA" id="ARBA00033765"/>
    </source>
</evidence>
<dbReference type="EMBL" id="MTKO01000129">
    <property type="protein sequence ID" value="RWX43158.1"/>
    <property type="molecule type" value="Genomic_DNA"/>
</dbReference>
<organism evidence="17 18">
    <name type="scientific">Candidatus Electrothrix aarhusensis</name>
    <dbReference type="NCBI Taxonomy" id="1859131"/>
    <lineage>
        <taxon>Bacteria</taxon>
        <taxon>Pseudomonadati</taxon>
        <taxon>Thermodesulfobacteriota</taxon>
        <taxon>Desulfobulbia</taxon>
        <taxon>Desulfobulbales</taxon>
        <taxon>Desulfobulbaceae</taxon>
        <taxon>Candidatus Electrothrix</taxon>
    </lineage>
</organism>
<feature type="domain" description="MTTase N-terminal" evidence="15">
    <location>
        <begin position="3"/>
        <end position="119"/>
    </location>
</feature>
<dbReference type="InterPro" id="IPR058240">
    <property type="entry name" value="rSAM_sf"/>
</dbReference>
<feature type="binding site" evidence="13">
    <location>
        <position position="48"/>
    </location>
    <ligand>
        <name>[4Fe-4S] cluster</name>
        <dbReference type="ChEBI" id="CHEBI:49883"/>
        <label>1</label>
    </ligand>
</feature>
<keyword evidence="13" id="KW-0819">tRNA processing</keyword>
<evidence type="ECO:0000256" key="7">
    <source>
        <dbReference type="ARBA" id="ARBA00023004"/>
    </source>
</evidence>
<dbReference type="GO" id="GO:0005829">
    <property type="term" value="C:cytosol"/>
    <property type="evidence" value="ECO:0007669"/>
    <property type="project" value="TreeGrafter"/>
</dbReference>
<dbReference type="NCBIfam" id="TIGR00089">
    <property type="entry name" value="MiaB/RimO family radical SAM methylthiotransferase"/>
    <property type="match status" value="1"/>
</dbReference>
<keyword evidence="2 13" id="KW-0004">4Fe-4S</keyword>
<evidence type="ECO:0000259" key="14">
    <source>
        <dbReference type="PROSITE" id="PS50926"/>
    </source>
</evidence>
<evidence type="ECO:0000256" key="13">
    <source>
        <dbReference type="HAMAP-Rule" id="MF_01864"/>
    </source>
</evidence>
<evidence type="ECO:0000256" key="1">
    <source>
        <dbReference type="ARBA" id="ARBA00003234"/>
    </source>
</evidence>
<dbReference type="PROSITE" id="PS51449">
    <property type="entry name" value="MTTASE_N"/>
    <property type="match status" value="1"/>
</dbReference>
<dbReference type="Gene3D" id="3.80.30.20">
    <property type="entry name" value="tm_1862 like domain"/>
    <property type="match status" value="1"/>
</dbReference>
<dbReference type="GO" id="GO:0035597">
    <property type="term" value="F:tRNA-2-methylthio-N(6)-dimethylallyladenosine(37) synthase activity"/>
    <property type="evidence" value="ECO:0007669"/>
    <property type="project" value="UniProtKB-EC"/>
</dbReference>
<evidence type="ECO:0000259" key="16">
    <source>
        <dbReference type="PROSITE" id="PS51918"/>
    </source>
</evidence>
<dbReference type="GO" id="GO:0046872">
    <property type="term" value="F:metal ion binding"/>
    <property type="evidence" value="ECO:0007669"/>
    <property type="project" value="UniProtKB-KW"/>
</dbReference>
<dbReference type="SFLD" id="SFLDF00273">
    <property type="entry name" value="(dimethylallyl)adenosine_tRNA"/>
    <property type="match status" value="1"/>
</dbReference>
<evidence type="ECO:0000256" key="6">
    <source>
        <dbReference type="ARBA" id="ARBA00022723"/>
    </source>
</evidence>
<keyword evidence="4 13" id="KW-0808">Transferase</keyword>
<dbReference type="PROSITE" id="PS01278">
    <property type="entry name" value="MTTASE_RADICAL"/>
    <property type="match status" value="1"/>
</dbReference>
<dbReference type="InterPro" id="IPR006638">
    <property type="entry name" value="Elp3/MiaA/NifB-like_rSAM"/>
</dbReference>
<evidence type="ECO:0000256" key="12">
    <source>
        <dbReference type="ARBA" id="ARBA00081141"/>
    </source>
</evidence>
<comment type="catalytic activity">
    <reaction evidence="13">
        <text>N(6)-dimethylallyladenosine(37) in tRNA + (sulfur carrier)-SH + AH2 + 2 S-adenosyl-L-methionine = 2-methylsulfanyl-N(6)-dimethylallyladenosine(37) in tRNA + (sulfur carrier)-H + 5'-deoxyadenosine + L-methionine + A + S-adenosyl-L-homocysteine + 2 H(+)</text>
        <dbReference type="Rhea" id="RHEA:37067"/>
        <dbReference type="Rhea" id="RHEA-COMP:10375"/>
        <dbReference type="Rhea" id="RHEA-COMP:10376"/>
        <dbReference type="Rhea" id="RHEA-COMP:14737"/>
        <dbReference type="Rhea" id="RHEA-COMP:14739"/>
        <dbReference type="ChEBI" id="CHEBI:13193"/>
        <dbReference type="ChEBI" id="CHEBI:15378"/>
        <dbReference type="ChEBI" id="CHEBI:17319"/>
        <dbReference type="ChEBI" id="CHEBI:17499"/>
        <dbReference type="ChEBI" id="CHEBI:29917"/>
        <dbReference type="ChEBI" id="CHEBI:57844"/>
        <dbReference type="ChEBI" id="CHEBI:57856"/>
        <dbReference type="ChEBI" id="CHEBI:59789"/>
        <dbReference type="ChEBI" id="CHEBI:64428"/>
        <dbReference type="ChEBI" id="CHEBI:74415"/>
        <dbReference type="ChEBI" id="CHEBI:74417"/>
        <dbReference type="EC" id="2.8.4.3"/>
    </reaction>
</comment>
<comment type="subunit">
    <text evidence="13">Monomer.</text>
</comment>
<dbReference type="PROSITE" id="PS50926">
    <property type="entry name" value="TRAM"/>
    <property type="match status" value="1"/>
</dbReference>
<dbReference type="FunFam" id="3.40.50.12160:FF:000003">
    <property type="entry name" value="CDK5 regulatory subunit-associated protein 1"/>
    <property type="match status" value="1"/>
</dbReference>
<feature type="domain" description="TRAM" evidence="14">
    <location>
        <begin position="389"/>
        <end position="450"/>
    </location>
</feature>
<name>A0A3S3QUZ2_9BACT</name>
<dbReference type="InterPro" id="IPR020612">
    <property type="entry name" value="Methylthiotransferase_CS"/>
</dbReference>
<keyword evidence="8 13" id="KW-0411">Iron-sulfur</keyword>
<dbReference type="SFLD" id="SFLDS00029">
    <property type="entry name" value="Radical_SAM"/>
    <property type="match status" value="1"/>
</dbReference>
<evidence type="ECO:0000313" key="17">
    <source>
        <dbReference type="EMBL" id="RWX43158.1"/>
    </source>
</evidence>
<dbReference type="SUPFAM" id="SSF102114">
    <property type="entry name" value="Radical SAM enzymes"/>
    <property type="match status" value="1"/>
</dbReference>
<comment type="caution">
    <text evidence="17">The sequence shown here is derived from an EMBL/GenBank/DDBJ whole genome shotgun (WGS) entry which is preliminary data.</text>
</comment>
<keyword evidence="18" id="KW-1185">Reference proteome</keyword>
<dbReference type="InterPro" id="IPR038135">
    <property type="entry name" value="Methylthiotransferase_N_sf"/>
</dbReference>
<gene>
    <name evidence="13" type="primary">miaB</name>
    <name evidence="17" type="ORF">H206_00590</name>
</gene>
<dbReference type="PROSITE" id="PS51918">
    <property type="entry name" value="RADICAL_SAM"/>
    <property type="match status" value="1"/>
</dbReference>
<dbReference type="GO" id="GO:0051539">
    <property type="term" value="F:4 iron, 4 sulfur cluster binding"/>
    <property type="evidence" value="ECO:0007669"/>
    <property type="project" value="UniProtKB-UniRule"/>
</dbReference>
<dbReference type="Gene3D" id="3.40.50.12160">
    <property type="entry name" value="Methylthiotransferase, N-terminal domain"/>
    <property type="match status" value="1"/>
</dbReference>
<dbReference type="PANTHER" id="PTHR43020:SF2">
    <property type="entry name" value="MITOCHONDRIAL TRNA METHYLTHIOTRANSFERASE CDK5RAP1"/>
    <property type="match status" value="1"/>
</dbReference>
<dbReference type="Proteomes" id="UP000287853">
    <property type="component" value="Unassembled WGS sequence"/>
</dbReference>
<evidence type="ECO:0000256" key="11">
    <source>
        <dbReference type="ARBA" id="ARBA00080698"/>
    </source>
</evidence>
<dbReference type="InterPro" id="IPR023404">
    <property type="entry name" value="rSAM_horseshoe"/>
</dbReference>
<dbReference type="SMART" id="SM00729">
    <property type="entry name" value="Elp3"/>
    <property type="match status" value="1"/>
</dbReference>
<keyword evidence="3 13" id="KW-0963">Cytoplasm</keyword>
<dbReference type="InterPro" id="IPR007197">
    <property type="entry name" value="rSAM"/>
</dbReference>
<comment type="subcellular location">
    <subcellularLocation>
        <location evidence="13">Cytoplasm</location>
    </subcellularLocation>
</comment>
<dbReference type="InterPro" id="IPR002792">
    <property type="entry name" value="TRAM_dom"/>
</dbReference>